<dbReference type="Gene3D" id="2.30.30.100">
    <property type="match status" value="1"/>
</dbReference>
<evidence type="ECO:0000313" key="7">
    <source>
        <dbReference type="EMBL" id="GBG05466.1"/>
    </source>
</evidence>
<reference evidence="8" key="1">
    <citation type="submission" date="2018-03" db="EMBL/GenBank/DDBJ databases">
        <title>New taxa in the Lactobacillus gasseri group.</title>
        <authorList>
            <person name="Tanizawa Y."/>
            <person name="Tohno M."/>
            <person name="Endo A."/>
            <person name="Arita M."/>
        </authorList>
    </citation>
    <scope>NUCLEOTIDE SEQUENCE [LARGE SCALE GENOMIC DNA]</scope>
    <source>
        <strain evidence="8">DSM 24759</strain>
    </source>
</reference>
<dbReference type="PANTHER" id="PTHR12835:SF5">
    <property type="entry name" value="BIOTIN--PROTEIN LIGASE"/>
    <property type="match status" value="1"/>
</dbReference>
<dbReference type="AlphaFoldDB" id="A0A2Z6T7U6"/>
<dbReference type="Pfam" id="PF03099">
    <property type="entry name" value="BPL_LplA_LipB"/>
    <property type="match status" value="1"/>
</dbReference>
<dbReference type="GO" id="GO:0004077">
    <property type="term" value="F:biotin--[biotin carboxyl-carrier protein] ligase activity"/>
    <property type="evidence" value="ECO:0007669"/>
    <property type="project" value="UniProtKB-EC"/>
</dbReference>
<feature type="domain" description="BPL/LPL catalytic" evidence="6">
    <location>
        <begin position="1"/>
        <end position="170"/>
    </location>
</feature>
<protein>
    <recommendedName>
        <fullName evidence="5">biotin--[biotin carboxyl-carrier protein] ligase</fullName>
        <ecNumber evidence="5">6.3.4.15</ecNumber>
    </recommendedName>
</protein>
<keyword evidence="4" id="KW-0092">Biotin</keyword>
<dbReference type="EC" id="6.3.4.15" evidence="5"/>
<dbReference type="SUPFAM" id="SSF50037">
    <property type="entry name" value="C-terminal domain of transcriptional repressors"/>
    <property type="match status" value="1"/>
</dbReference>
<dbReference type="OrthoDB" id="9807064at2"/>
<dbReference type="GO" id="GO:0009249">
    <property type="term" value="P:protein lipoylation"/>
    <property type="evidence" value="ECO:0007669"/>
    <property type="project" value="UniProtKB-ARBA"/>
</dbReference>
<dbReference type="InterPro" id="IPR045864">
    <property type="entry name" value="aa-tRNA-synth_II/BPL/LPL"/>
</dbReference>
<gene>
    <name evidence="7" type="primary">birA</name>
    <name evidence="7" type="ORF">LrDSM24759_13800</name>
</gene>
<dbReference type="PROSITE" id="PS51733">
    <property type="entry name" value="BPL_LPL_CATALYTIC"/>
    <property type="match status" value="1"/>
</dbReference>
<dbReference type="InterPro" id="IPR004143">
    <property type="entry name" value="BPL_LPL_catalytic"/>
</dbReference>
<evidence type="ECO:0000256" key="1">
    <source>
        <dbReference type="ARBA" id="ARBA00022598"/>
    </source>
</evidence>
<dbReference type="RefSeq" id="WP_117118794.1">
    <property type="nucleotide sequence ID" value="NZ_BFBY01000014.1"/>
</dbReference>
<dbReference type="CDD" id="cd16442">
    <property type="entry name" value="BPL"/>
    <property type="match status" value="1"/>
</dbReference>
<keyword evidence="8" id="KW-1185">Reference proteome</keyword>
<dbReference type="GO" id="GO:0016740">
    <property type="term" value="F:transferase activity"/>
    <property type="evidence" value="ECO:0007669"/>
    <property type="project" value="UniProtKB-ARBA"/>
</dbReference>
<organism evidence="7 8">
    <name type="scientific">Lactobacillus rodentium</name>
    <dbReference type="NCBI Taxonomy" id="947835"/>
    <lineage>
        <taxon>Bacteria</taxon>
        <taxon>Bacillati</taxon>
        <taxon>Bacillota</taxon>
        <taxon>Bacilli</taxon>
        <taxon>Lactobacillales</taxon>
        <taxon>Lactobacillaceae</taxon>
        <taxon>Lactobacillus</taxon>
    </lineage>
</organism>
<dbReference type="GO" id="GO:0005737">
    <property type="term" value="C:cytoplasm"/>
    <property type="evidence" value="ECO:0007669"/>
    <property type="project" value="TreeGrafter"/>
</dbReference>
<name>A0A2Z6T7U6_9LACO</name>
<evidence type="ECO:0000256" key="4">
    <source>
        <dbReference type="ARBA" id="ARBA00023267"/>
    </source>
</evidence>
<dbReference type="InterPro" id="IPR003142">
    <property type="entry name" value="BPL_C"/>
</dbReference>
<keyword evidence="2" id="KW-0547">Nucleotide-binding</keyword>
<dbReference type="NCBIfam" id="TIGR00121">
    <property type="entry name" value="birA_ligase"/>
    <property type="match status" value="1"/>
</dbReference>
<evidence type="ECO:0000256" key="3">
    <source>
        <dbReference type="ARBA" id="ARBA00022840"/>
    </source>
</evidence>
<evidence type="ECO:0000256" key="5">
    <source>
        <dbReference type="ARBA" id="ARBA00024227"/>
    </source>
</evidence>
<dbReference type="Proteomes" id="UP000257317">
    <property type="component" value="Unassembled WGS sequence"/>
</dbReference>
<dbReference type="InterPro" id="IPR008988">
    <property type="entry name" value="Transcriptional_repressor_C"/>
</dbReference>
<dbReference type="InterPro" id="IPR004408">
    <property type="entry name" value="Biotin_CoA_COase_ligase"/>
</dbReference>
<dbReference type="EMBL" id="BFBY01000014">
    <property type="protein sequence ID" value="GBG05466.1"/>
    <property type="molecule type" value="Genomic_DNA"/>
</dbReference>
<comment type="caution">
    <text evidence="7">The sequence shown here is derived from an EMBL/GenBank/DDBJ whole genome shotgun (WGS) entry which is preliminary data.</text>
</comment>
<evidence type="ECO:0000256" key="2">
    <source>
        <dbReference type="ARBA" id="ARBA00022741"/>
    </source>
</evidence>
<evidence type="ECO:0000259" key="6">
    <source>
        <dbReference type="PROSITE" id="PS51733"/>
    </source>
</evidence>
<sequence length="233" mass="25969">MKIFTFDQVTSTQDLARTYLNKHHTSAAFVADSQTNSYGKLGRKFYAPPQTGVYFSIAFPNFKFKKEKAELLTPAIATALVNVLQIFFSPTKLKLKWVNDIYLYDKKVGGILTEVLSQGLIIGVGINISTQTFPQDLQSKVGSITKREFDHQKLITALLRAVITAIENYESGSFLSQYRRLSCILNKNVTLKLGKQTIHGLAVDINDLGELVVKSDGKLHTYSSGEVIKVESK</sequence>
<dbReference type="SUPFAM" id="SSF55681">
    <property type="entry name" value="Class II aaRS and biotin synthetases"/>
    <property type="match status" value="1"/>
</dbReference>
<dbReference type="GO" id="GO:0005524">
    <property type="term" value="F:ATP binding"/>
    <property type="evidence" value="ECO:0007669"/>
    <property type="project" value="UniProtKB-KW"/>
</dbReference>
<dbReference type="Pfam" id="PF02237">
    <property type="entry name" value="BPL_C"/>
    <property type="match status" value="1"/>
</dbReference>
<dbReference type="Gene3D" id="3.30.930.10">
    <property type="entry name" value="Bira Bifunctional Protein, Domain 2"/>
    <property type="match status" value="1"/>
</dbReference>
<proteinExistence type="predicted"/>
<keyword evidence="1 7" id="KW-0436">Ligase</keyword>
<evidence type="ECO:0000313" key="8">
    <source>
        <dbReference type="Proteomes" id="UP000257317"/>
    </source>
</evidence>
<keyword evidence="3" id="KW-0067">ATP-binding</keyword>
<dbReference type="PANTHER" id="PTHR12835">
    <property type="entry name" value="BIOTIN PROTEIN LIGASE"/>
    <property type="match status" value="1"/>
</dbReference>
<accession>A0A2Z6T7U6</accession>